<protein>
    <recommendedName>
        <fullName evidence="3">Lipoprotein</fullName>
    </recommendedName>
</protein>
<reference evidence="1 2" key="1">
    <citation type="submission" date="2018-12" db="EMBL/GenBank/DDBJ databases">
        <title>three novel Halomonas strain isolated from plants.</title>
        <authorList>
            <person name="Sun C."/>
        </authorList>
    </citation>
    <scope>NUCLEOTIDE SEQUENCE [LARGE SCALE GENOMIC DNA]</scope>
    <source>
        <strain evidence="1 2">RC</strain>
    </source>
</reference>
<sequence length="119" mass="13234">MRGKVRMDIKKAVAVTLALILAGCSSDQPGWMDGALNDVDQRAWMSASHEAKIATAGQWLEQWQAEGRVALDKPIEEMQPEAETLVECLDDKLTGSMNMPVDVVKRNALICAHQQDYRH</sequence>
<organism evidence="1 2">
    <name type="scientific">Vreelandella populi</name>
    <dbReference type="NCBI Taxonomy" id="2498858"/>
    <lineage>
        <taxon>Bacteria</taxon>
        <taxon>Pseudomonadati</taxon>
        <taxon>Pseudomonadota</taxon>
        <taxon>Gammaproteobacteria</taxon>
        <taxon>Oceanospirillales</taxon>
        <taxon>Halomonadaceae</taxon>
        <taxon>Vreelandella</taxon>
    </lineage>
</organism>
<accession>A0A3S0X272</accession>
<evidence type="ECO:0000313" key="1">
    <source>
        <dbReference type="EMBL" id="RUR47432.1"/>
    </source>
</evidence>
<proteinExistence type="predicted"/>
<dbReference type="EMBL" id="RZHD01000004">
    <property type="protein sequence ID" value="RUR47432.1"/>
    <property type="molecule type" value="Genomic_DNA"/>
</dbReference>
<evidence type="ECO:0008006" key="3">
    <source>
        <dbReference type="Google" id="ProtNLM"/>
    </source>
</evidence>
<comment type="caution">
    <text evidence="1">The sequence shown here is derived from an EMBL/GenBank/DDBJ whole genome shotgun (WGS) entry which is preliminary data.</text>
</comment>
<dbReference type="PROSITE" id="PS51257">
    <property type="entry name" value="PROKAR_LIPOPROTEIN"/>
    <property type="match status" value="1"/>
</dbReference>
<name>A0A3S0X272_9GAMM</name>
<dbReference type="AlphaFoldDB" id="A0A3S0X272"/>
<dbReference type="RefSeq" id="WP_126952005.1">
    <property type="nucleotide sequence ID" value="NZ_RZHD01000004.1"/>
</dbReference>
<keyword evidence="2" id="KW-1185">Reference proteome</keyword>
<gene>
    <name evidence="1" type="ORF">ELY37_03985</name>
</gene>
<dbReference type="Proteomes" id="UP000286912">
    <property type="component" value="Unassembled WGS sequence"/>
</dbReference>
<evidence type="ECO:0000313" key="2">
    <source>
        <dbReference type="Proteomes" id="UP000286912"/>
    </source>
</evidence>